<proteinExistence type="inferred from homology"/>
<keyword evidence="3" id="KW-0997">Cell inner membrane</keyword>
<dbReference type="SUPFAM" id="SSF109998">
    <property type="entry name" value="Triger factor/SurA peptide-binding domain-like"/>
    <property type="match status" value="1"/>
</dbReference>
<dbReference type="EMBL" id="AP022345">
    <property type="protein sequence ID" value="BBU69396.1"/>
    <property type="molecule type" value="Genomic_DNA"/>
</dbReference>
<evidence type="ECO:0000313" key="12">
    <source>
        <dbReference type="Proteomes" id="UP000463961"/>
    </source>
</evidence>
<keyword evidence="2" id="KW-1003">Cell membrane</keyword>
<keyword evidence="5" id="KW-1133">Transmembrane helix</keyword>
<dbReference type="Gene3D" id="3.10.50.40">
    <property type="match status" value="1"/>
</dbReference>
<dbReference type="GO" id="GO:0005886">
    <property type="term" value="C:plasma membrane"/>
    <property type="evidence" value="ECO:0007669"/>
    <property type="project" value="UniProtKB-SubCell"/>
</dbReference>
<comment type="similarity">
    <text evidence="8">Belongs to the PpiD chaperone family.</text>
</comment>
<dbReference type="GO" id="GO:0003755">
    <property type="term" value="F:peptidyl-prolyl cis-trans isomerase activity"/>
    <property type="evidence" value="ECO:0007669"/>
    <property type="project" value="InterPro"/>
</dbReference>
<evidence type="ECO:0000256" key="3">
    <source>
        <dbReference type="ARBA" id="ARBA00022519"/>
    </source>
</evidence>
<evidence type="ECO:0000313" key="11">
    <source>
        <dbReference type="EMBL" id="BBU69396.1"/>
    </source>
</evidence>
<dbReference type="Proteomes" id="UP000463961">
    <property type="component" value="Chromosome"/>
</dbReference>
<organism evidence="11 12">
    <name type="scientific">Fluviibacter phosphoraccumulans</name>
    <dbReference type="NCBI Taxonomy" id="1751046"/>
    <lineage>
        <taxon>Bacteria</taxon>
        <taxon>Pseudomonadati</taxon>
        <taxon>Pseudomonadota</taxon>
        <taxon>Betaproteobacteria</taxon>
        <taxon>Rhodocyclales</taxon>
        <taxon>Fluviibacteraceae</taxon>
        <taxon>Fluviibacter</taxon>
    </lineage>
</organism>
<keyword evidence="12" id="KW-1185">Reference proteome</keyword>
<name>A0A679I9R6_9RHOO</name>
<evidence type="ECO:0000256" key="10">
    <source>
        <dbReference type="ARBA" id="ARBA00042775"/>
    </source>
</evidence>
<dbReference type="InterPro" id="IPR027304">
    <property type="entry name" value="Trigger_fact/SurA_dom_sf"/>
</dbReference>
<evidence type="ECO:0000256" key="4">
    <source>
        <dbReference type="ARBA" id="ARBA00022692"/>
    </source>
</evidence>
<sequence length="477" mass="52592">MFDLVNKHRKFVQILLALITLPFAFWGIDSYFKDAASTDEVARVGSSKITLQQLDVAMRERADQIRSRQGGSVDAKLFESPEFRQSVLNELVEQRLLLVESERLGLVANDVILRELIAQIPAFQENGKFSPTKYEQMLRAQGMNPTSFEQNLRRDLTQQMLINGVAATTQISRTQLDQIIQAEAQERDVAVAMIAADDYLKSVSVSDEAVRQFYESNPKQFQTPERVKVAYVVLSDPKVVAKESENFSNMVYEQADSFKDVSKALNLKVEESGWIGSNGQGAQGVLANPKVLQTIFNPANLKDKRNSAAIEVAPNVLVSVRVTDYQPVGLRAFDSVSAEIKTFLTRKAAVEKATADGEAKLAELKVGNSVADLKWSASKSVSRLQPNGLTRDAVQLVGAVDANKLPAYTGSQMGAEGYALYKVNSVKAGAALSDEKRAQIGAAYQRFVQQADVVSLMVALRDRHPVKIAKRSDTEKQ</sequence>
<reference evidence="12" key="1">
    <citation type="submission" date="2020-01" db="EMBL/GenBank/DDBJ databases">
        <title>Phosphoaccumulans saitamaens gen. nov., sp. nov., a polyphosphate accumulating bacterium isolated from surface river water.</title>
        <authorList>
            <person name="Watanabe K."/>
            <person name="Suda W."/>
        </authorList>
    </citation>
    <scope>NUCLEOTIDE SEQUENCE [LARGE SCALE GENOMIC DNA]</scope>
    <source>
        <strain evidence="12">ICHIAU1</strain>
    </source>
</reference>
<accession>A0A679I9R6</accession>
<dbReference type="Pfam" id="PF13624">
    <property type="entry name" value="SurA_N_3"/>
    <property type="match status" value="1"/>
</dbReference>
<evidence type="ECO:0000256" key="1">
    <source>
        <dbReference type="ARBA" id="ARBA00004382"/>
    </source>
</evidence>
<evidence type="ECO:0000256" key="6">
    <source>
        <dbReference type="ARBA" id="ARBA00023136"/>
    </source>
</evidence>
<dbReference type="OrthoDB" id="9812372at2"/>
<dbReference type="RefSeq" id="WP_162049892.1">
    <property type="nucleotide sequence ID" value="NZ_AP019011.1"/>
</dbReference>
<dbReference type="PANTHER" id="PTHR47529:SF1">
    <property type="entry name" value="PERIPLASMIC CHAPERONE PPID"/>
    <property type="match status" value="1"/>
</dbReference>
<gene>
    <name evidence="11" type="ORF">ICHIAU1_16790</name>
</gene>
<dbReference type="Gene3D" id="1.10.4030.10">
    <property type="entry name" value="Porin chaperone SurA, peptide-binding domain"/>
    <property type="match status" value="2"/>
</dbReference>
<dbReference type="PANTHER" id="PTHR47529">
    <property type="entry name" value="PEPTIDYL-PROLYL CIS-TRANS ISOMERASE D"/>
    <property type="match status" value="1"/>
</dbReference>
<protein>
    <recommendedName>
        <fullName evidence="9">Periplasmic chaperone PpiD</fullName>
    </recommendedName>
    <alternativeName>
        <fullName evidence="10">Periplasmic folding chaperone</fullName>
    </alternativeName>
</protein>
<evidence type="ECO:0000256" key="2">
    <source>
        <dbReference type="ARBA" id="ARBA00022475"/>
    </source>
</evidence>
<dbReference type="AlphaFoldDB" id="A0A679I9R6"/>
<keyword evidence="6" id="KW-0472">Membrane</keyword>
<keyword evidence="7" id="KW-0143">Chaperone</keyword>
<dbReference type="InterPro" id="IPR046357">
    <property type="entry name" value="PPIase_dom_sf"/>
</dbReference>
<keyword evidence="4" id="KW-0812">Transmembrane</keyword>
<evidence type="ECO:0000256" key="9">
    <source>
        <dbReference type="ARBA" id="ARBA00040743"/>
    </source>
</evidence>
<dbReference type="InterPro" id="IPR052029">
    <property type="entry name" value="PpiD_chaperone"/>
</dbReference>
<dbReference type="InterPro" id="IPR000297">
    <property type="entry name" value="PPIase_PpiC"/>
</dbReference>
<evidence type="ECO:0000256" key="7">
    <source>
        <dbReference type="ARBA" id="ARBA00023186"/>
    </source>
</evidence>
<evidence type="ECO:0000256" key="8">
    <source>
        <dbReference type="ARBA" id="ARBA00038408"/>
    </source>
</evidence>
<dbReference type="Pfam" id="PF13145">
    <property type="entry name" value="Rotamase_2"/>
    <property type="match status" value="1"/>
</dbReference>
<evidence type="ECO:0000256" key="5">
    <source>
        <dbReference type="ARBA" id="ARBA00022989"/>
    </source>
</evidence>
<comment type="subcellular location">
    <subcellularLocation>
        <location evidence="1">Cell inner membrane</location>
        <topology evidence="1">Single-pass type II membrane protein</topology>
        <orientation evidence="1">Periplasmic side</orientation>
    </subcellularLocation>
</comment>